<proteinExistence type="predicted"/>
<name>A0A194WDQ9_CYTMA</name>
<keyword evidence="3" id="KW-1185">Reference proteome</keyword>
<sequence>MGRTASVGSVCESKVSSPCPVRGVTTGSFQKRLPRAAVKEMGGRLLAVKGSQDCFDSGDEDLQDKVSRPVVKAPRMSLMFMKEAQTKRAARAILANDEAIVNHIGSDTLGTPAPEEPSA</sequence>
<evidence type="ECO:0000313" key="2">
    <source>
        <dbReference type="EMBL" id="KUI74275.1"/>
    </source>
</evidence>
<accession>A0A194WDQ9</accession>
<protein>
    <submittedName>
        <fullName evidence="2">Uncharacterized protein</fullName>
    </submittedName>
</protein>
<organism evidence="2 3">
    <name type="scientific">Cytospora mali</name>
    <name type="common">Apple Valsa canker fungus</name>
    <name type="synonym">Valsa mali</name>
    <dbReference type="NCBI Taxonomy" id="578113"/>
    <lineage>
        <taxon>Eukaryota</taxon>
        <taxon>Fungi</taxon>
        <taxon>Dikarya</taxon>
        <taxon>Ascomycota</taxon>
        <taxon>Pezizomycotina</taxon>
        <taxon>Sordariomycetes</taxon>
        <taxon>Sordariomycetidae</taxon>
        <taxon>Diaporthales</taxon>
        <taxon>Cytosporaceae</taxon>
        <taxon>Cytospora</taxon>
    </lineage>
</organism>
<evidence type="ECO:0000313" key="3">
    <source>
        <dbReference type="Proteomes" id="UP000078559"/>
    </source>
</evidence>
<dbReference type="Proteomes" id="UP000078559">
    <property type="component" value="Chromosome 12"/>
</dbReference>
<dbReference type="AlphaFoldDB" id="A0A194WDQ9"/>
<feature type="region of interest" description="Disordered" evidence="1">
    <location>
        <begin position="1"/>
        <end position="23"/>
    </location>
</feature>
<gene>
    <name evidence="2" type="ORF">VM1G_11953</name>
</gene>
<reference evidence="2" key="1">
    <citation type="submission" date="2014-12" db="EMBL/GenBank/DDBJ databases">
        <title>Genome Sequence of Valsa Canker Pathogens Uncovers a Specific Adaption of Colonization on Woody Bark.</title>
        <authorList>
            <person name="Yin Z."/>
            <person name="Liu H."/>
            <person name="Gao X."/>
            <person name="Li Z."/>
            <person name="Song N."/>
            <person name="Ke X."/>
            <person name="Dai Q."/>
            <person name="Wu Y."/>
            <person name="Sun Y."/>
            <person name="Xu J.-R."/>
            <person name="Kang Z.K."/>
            <person name="Wang L."/>
            <person name="Huang L."/>
        </authorList>
    </citation>
    <scope>NUCLEOTIDE SEQUENCE [LARGE SCALE GENOMIC DNA]</scope>
    <source>
        <strain evidence="2">03-8</strain>
    </source>
</reference>
<evidence type="ECO:0000256" key="1">
    <source>
        <dbReference type="SAM" id="MobiDB-lite"/>
    </source>
</evidence>
<dbReference type="EMBL" id="CM003109">
    <property type="protein sequence ID" value="KUI74275.1"/>
    <property type="molecule type" value="Genomic_DNA"/>
</dbReference>